<reference evidence="3" key="1">
    <citation type="submission" date="2023-07" db="EMBL/GenBank/DDBJ databases">
        <title>Dynamics of blaOXA-23 gene transmission in Acinetobacter spp. from contaminated veterinary surfaces.</title>
        <authorList>
            <person name="Moreira Da Silva J."/>
            <person name="Menezes J."/>
            <person name="Fernandes L."/>
            <person name="Marques C."/>
            <person name="Amaral A."/>
            <person name="Timofte D."/>
            <person name="Pomba C."/>
        </authorList>
    </citation>
    <scope>NUCLEOTIDE SEQUENCE</scope>
    <source>
        <strain evidence="3">CMVB11Z4A1</strain>
    </source>
</reference>
<evidence type="ECO:0000313" key="4">
    <source>
        <dbReference type="Proteomes" id="UP001242129"/>
    </source>
</evidence>
<name>A0AAW8ATI0_ACILW</name>
<organism evidence="3 4">
    <name type="scientific">Acinetobacter lwoffii</name>
    <dbReference type="NCBI Taxonomy" id="28090"/>
    <lineage>
        <taxon>Bacteria</taxon>
        <taxon>Pseudomonadati</taxon>
        <taxon>Pseudomonadota</taxon>
        <taxon>Gammaproteobacteria</taxon>
        <taxon>Moraxellales</taxon>
        <taxon>Moraxellaceae</taxon>
        <taxon>Acinetobacter</taxon>
    </lineage>
</organism>
<dbReference type="RefSeq" id="WP_005102092.1">
    <property type="nucleotide sequence ID" value="NZ_JACWEU010000044.1"/>
</dbReference>
<feature type="region of interest" description="Disordered" evidence="1">
    <location>
        <begin position="805"/>
        <end position="836"/>
    </location>
</feature>
<dbReference type="EMBL" id="JAUUUS010000302">
    <property type="protein sequence ID" value="MDP1448677.1"/>
    <property type="molecule type" value="Genomic_DNA"/>
</dbReference>
<evidence type="ECO:0000259" key="2">
    <source>
        <dbReference type="Pfam" id="PF03432"/>
    </source>
</evidence>
<feature type="compositionally biased region" description="Polar residues" evidence="1">
    <location>
        <begin position="358"/>
        <end position="370"/>
    </location>
</feature>
<evidence type="ECO:0000313" key="3">
    <source>
        <dbReference type="EMBL" id="MDP1448677.1"/>
    </source>
</evidence>
<dbReference type="Proteomes" id="UP001242129">
    <property type="component" value="Unassembled WGS sequence"/>
</dbReference>
<feature type="region of interest" description="Disordered" evidence="1">
    <location>
        <begin position="349"/>
        <end position="406"/>
    </location>
</feature>
<sequence>MLIKFLKSGTGDPKLAAAYVTGEQDHQGDRRAGVKILRGDPATFAIIAESIKFQYCYTSAVIAWSPEDHVSDAQLEEVLDLFEEHAFAGLSPEQYHMTAVMHAEDNGSRHLHILVPRIELNSGKSLNIAPPGHHHYFDPLRDFLNHKYGWARPDDPTRIKSIKLKNHHEMQNAAAIKAGMQHLPKKTRLELIHQYVEQRIVYGIINNRDDLLKSLSELGELSRKDDHYISLKTSYGTDRLKGKFYHAEFSFDAYRKNRAGPEAARAVLPGHPAGLAAPSAELTECLKRLEQVRRKRFTYHQKYYRTGIPATGDSLEPLSGLSAAPGATVKAELGRNPDYRSGIDVVQHQNRHPVSGHSEATSAPTENLAKSTERFEQEQGITPPDTADQRARATEQQCTTQRPSQHNAIAETNTAAMPQQQLSSEISRRVKPSAWRWNQLDTAAPSAMQKNTVVSWDIRHIQHAVTAQGFYLNIGVQHDRNIVTNPKKPVDSPAKGHDSSFGTKNGSTSAGSPALPAGLRSPKSIHRRTHEVTKASERLSGAYAQRKHSYDEETERYEAETNRERQDPQALSRRNQERDILQRTNRFFNSIWARIRATFKTVIDQLTPSPTDTGRTPEQFKTVSKRLETVGIDRLVNLARRRAEHRKLIEHVRRVKAEIEASNQPKNDPLVIKTISAELKKMKIRYTDLYLDDAYIYANKAEGCFHDLCDPNIAPESKKMNMEGYIHFIEECLNEFRVQLPRMNTGETEGFENLMTVVELHIKELNTTNLKIGPTIDLNEAQQYLGDMVQDVRAKLAQRLTELSEDSHLDHQNDAVLSPRESEPTRSSSSDYDAYF</sequence>
<protein>
    <submittedName>
        <fullName evidence="3">Relaxase/mobilization nuclease domain-containing protein</fullName>
    </submittedName>
</protein>
<feature type="domain" description="MobA/VirD2-like nuclease" evidence="2">
    <location>
        <begin position="59"/>
        <end position="150"/>
    </location>
</feature>
<feature type="region of interest" description="Disordered" evidence="1">
    <location>
        <begin position="483"/>
        <end position="577"/>
    </location>
</feature>
<dbReference type="Pfam" id="PF03432">
    <property type="entry name" value="Relaxase"/>
    <property type="match status" value="1"/>
</dbReference>
<comment type="caution">
    <text evidence="3">The sequence shown here is derived from an EMBL/GenBank/DDBJ whole genome shotgun (WGS) entry which is preliminary data.</text>
</comment>
<dbReference type="InterPro" id="IPR005094">
    <property type="entry name" value="Endonuclease_MobA/VirD2"/>
</dbReference>
<accession>A0AAW8ATI0</accession>
<feature type="compositionally biased region" description="Polar residues" evidence="1">
    <location>
        <begin position="500"/>
        <end position="511"/>
    </location>
</feature>
<gene>
    <name evidence="3" type="ORF">Q8G51_12980</name>
</gene>
<evidence type="ECO:0000256" key="1">
    <source>
        <dbReference type="SAM" id="MobiDB-lite"/>
    </source>
</evidence>
<feature type="compositionally biased region" description="Polar residues" evidence="1">
    <location>
        <begin position="394"/>
        <end position="406"/>
    </location>
</feature>
<dbReference type="AlphaFoldDB" id="A0AAW8ATI0"/>
<proteinExistence type="predicted"/>
<feature type="compositionally biased region" description="Basic and acidic residues" evidence="1">
    <location>
        <begin position="548"/>
        <end position="567"/>
    </location>
</feature>
<feature type="compositionally biased region" description="Basic and acidic residues" evidence="1">
    <location>
        <begin position="488"/>
        <end position="498"/>
    </location>
</feature>